<reference evidence="2" key="2">
    <citation type="submission" date="2019-04" db="EMBL/GenBank/DDBJ databases">
        <authorList>
            <person name="Pasella M."/>
        </authorList>
    </citation>
    <scope>NUCLEOTIDE SEQUENCE</scope>
    <source>
        <strain evidence="2">PD2941_1</strain>
    </source>
</reference>
<organism evidence="2">
    <name type="scientific">Pleonosporium borreri</name>
    <dbReference type="NCBI Taxonomy" id="2575635"/>
    <lineage>
        <taxon>Eukaryota</taxon>
        <taxon>Rhodophyta</taxon>
        <taxon>Florideophyceae</taxon>
        <taxon>Rhodymeniophycidae</taxon>
        <taxon>Ceramiales</taxon>
        <taxon>Ceramiaceae</taxon>
        <taxon>Pleonosporium</taxon>
    </lineage>
</organism>
<reference evidence="2" key="1">
    <citation type="journal article" date="2019" name="Mol. Phylogenet. Evol.">
        <title>Morphological evolution and classification of the red algal order Ceramiales inferred using plastid phylogenomics.</title>
        <authorList>
            <person name="Diaz-Tapia P."/>
            <person name="Pasella M.M."/>
            <person name="Verbruggen H."/>
            <person name="Maggs C.A."/>
        </authorList>
    </citation>
    <scope>NUCLEOTIDE SEQUENCE</scope>
    <source>
        <strain evidence="2">PD2941_1</strain>
    </source>
</reference>
<protein>
    <recommendedName>
        <fullName evidence="1">GUN4-like domain-containing protein</fullName>
    </recommendedName>
</protein>
<dbReference type="InterPro" id="IPR008629">
    <property type="entry name" value="GUN4-like"/>
</dbReference>
<dbReference type="GO" id="GO:0046906">
    <property type="term" value="F:tetrapyrrole binding"/>
    <property type="evidence" value="ECO:0007669"/>
    <property type="project" value="TreeGrafter"/>
</dbReference>
<name>A0A4D6X1R8_9FLOR</name>
<keyword evidence="2" id="KW-0934">Plastid</keyword>
<dbReference type="Gene3D" id="1.25.40.620">
    <property type="match status" value="1"/>
</dbReference>
<evidence type="ECO:0000313" key="2">
    <source>
        <dbReference type="EMBL" id="QCI07765.1"/>
    </source>
</evidence>
<dbReference type="Gene3D" id="1.10.10.1770">
    <property type="entry name" value="Gun4-like"/>
    <property type="match status" value="1"/>
</dbReference>
<dbReference type="SUPFAM" id="SSF140869">
    <property type="entry name" value="GUN4-like"/>
    <property type="match status" value="1"/>
</dbReference>
<dbReference type="Pfam" id="PF05419">
    <property type="entry name" value="GUN4"/>
    <property type="match status" value="1"/>
</dbReference>
<evidence type="ECO:0000259" key="1">
    <source>
        <dbReference type="Pfam" id="PF05419"/>
    </source>
</evidence>
<dbReference type="EMBL" id="MK814700">
    <property type="protein sequence ID" value="QCI07765.1"/>
    <property type="molecule type" value="Genomic_DNA"/>
</dbReference>
<geneLocation type="plastid" evidence="2"/>
<dbReference type="CDD" id="cd16383">
    <property type="entry name" value="GUN4"/>
    <property type="match status" value="1"/>
</dbReference>
<accession>A0A4D6X1R8</accession>
<sequence length="249" mass="29661">MTNIQPKYCIDDIYNKINKTLTEDIHSIPHETKKILEKCFNEGEQGQLILLNILILRRLTNEHELIILDGLLFDYLMKSNINNIKEKLYYSFPNGIVPLKSSLKMNYEILQKLLIEKNFKEADKLTQKYLCSLAGLNENNKRQWLYFTDISLIPAEDLYTIDLLWQMYSQGKFGFSIQRKIWIFNNYNWNKLWQQIGWIHKGVMRRYPQEFIWTINAPTGHLPLFNQLRGNQVLASLFEHIAWKNNKKS</sequence>
<dbReference type="InterPro" id="IPR037215">
    <property type="entry name" value="GUN4-like_sf"/>
</dbReference>
<feature type="domain" description="GUN4-like" evidence="1">
    <location>
        <begin position="101"/>
        <end position="240"/>
    </location>
</feature>
<dbReference type="PANTHER" id="PTHR34800">
    <property type="entry name" value="TETRAPYRROLE-BINDING PROTEIN, CHLOROPLASTIC"/>
    <property type="match status" value="1"/>
</dbReference>
<proteinExistence type="predicted"/>
<dbReference type="AlphaFoldDB" id="A0A4D6X1R8"/>
<gene>
    <name evidence="2" type="primary">ycf53</name>
</gene>
<dbReference type="PANTHER" id="PTHR34800:SF1">
    <property type="entry name" value="TETRAPYRROLE-BINDING PROTEIN, CHLOROPLASTIC"/>
    <property type="match status" value="1"/>
</dbReference>